<evidence type="ECO:0000256" key="2">
    <source>
        <dbReference type="ARBA" id="ARBA00023136"/>
    </source>
</evidence>
<comment type="function">
    <text evidence="6">Together with LptD, is involved in the assembly of lipopolysaccharide (LPS) at the surface of the outer membrane. Required for the proper assembly of LptD. Binds LPS and may serve as the LPS recognition site at the outer membrane.</text>
</comment>
<comment type="similarity">
    <text evidence="6">Belongs to the LptE lipoprotein family.</text>
</comment>
<dbReference type="EMBL" id="MEIQ01000053">
    <property type="protein sequence ID" value="PIT48084.1"/>
    <property type="molecule type" value="Genomic_DNA"/>
</dbReference>
<dbReference type="Pfam" id="PF04390">
    <property type="entry name" value="LptE"/>
    <property type="match status" value="1"/>
</dbReference>
<dbReference type="PANTHER" id="PTHR38098:SF1">
    <property type="entry name" value="LPS-ASSEMBLY LIPOPROTEIN LPTE"/>
    <property type="match status" value="1"/>
</dbReference>
<dbReference type="GO" id="GO:0009279">
    <property type="term" value="C:cell outer membrane"/>
    <property type="evidence" value="ECO:0007669"/>
    <property type="project" value="UniProtKB-SubCell"/>
</dbReference>
<sequence>MKNWLVLIILFGLTSCGFHLKGTSAFDAPMPYHSWKIDGGSMQRALEVALRRQPDIVVDAEKPEVVIKVISATQNSSTSAVDLSGGTSEYMLSLNVSVQAYRHDRPLGDPIQVTVNRYMDYSDHEVLAKEDEQRMIWRDMRTDAAEQIVRRLAFLPVMTTDE</sequence>
<dbReference type="GO" id="GO:1990351">
    <property type="term" value="C:transporter complex"/>
    <property type="evidence" value="ECO:0007669"/>
    <property type="project" value="TreeGrafter"/>
</dbReference>
<name>A0A2N9XIC9_9NEIS</name>
<keyword evidence="1 6" id="KW-0732">Signal</keyword>
<comment type="subunit">
    <text evidence="6">Component of the lipopolysaccharide transport and assembly complex. Interacts with LptD.</text>
</comment>
<evidence type="ECO:0000256" key="1">
    <source>
        <dbReference type="ARBA" id="ARBA00022729"/>
    </source>
</evidence>
<evidence type="ECO:0000256" key="4">
    <source>
        <dbReference type="ARBA" id="ARBA00023237"/>
    </source>
</evidence>
<accession>A0A2N9XIC9</accession>
<organism evidence="7 8">
    <name type="scientific">Snodgrassella alvi</name>
    <dbReference type="NCBI Taxonomy" id="1196083"/>
    <lineage>
        <taxon>Bacteria</taxon>
        <taxon>Pseudomonadati</taxon>
        <taxon>Pseudomonadota</taxon>
        <taxon>Betaproteobacteria</taxon>
        <taxon>Neisseriales</taxon>
        <taxon>Neisseriaceae</taxon>
        <taxon>Snodgrassella</taxon>
    </lineage>
</organism>
<keyword evidence="3 6" id="KW-0564">Palmitate</keyword>
<reference evidence="7 8" key="1">
    <citation type="journal article" date="2017" name="MBio">
        <title>Type VI secretion-mediated competition in the bee gut microbiome.</title>
        <authorList>
            <person name="Steele M.I."/>
            <person name="Kwong W.K."/>
            <person name="Powell J.E."/>
            <person name="Whiteley M."/>
            <person name="Moran N.A."/>
        </authorList>
    </citation>
    <scope>NUCLEOTIDE SEQUENCE [LARGE SCALE GENOMIC DNA]</scope>
    <source>
        <strain evidence="7 8">Occ4-2</strain>
    </source>
</reference>
<gene>
    <name evidence="6" type="primary">lptE</name>
    <name evidence="7" type="ORF">BHC48_10110</name>
</gene>
<dbReference type="GO" id="GO:0043165">
    <property type="term" value="P:Gram-negative-bacterium-type cell outer membrane assembly"/>
    <property type="evidence" value="ECO:0007669"/>
    <property type="project" value="UniProtKB-UniRule"/>
</dbReference>
<dbReference type="PROSITE" id="PS51257">
    <property type="entry name" value="PROKAR_LIPOPROTEIN"/>
    <property type="match status" value="1"/>
</dbReference>
<comment type="caution">
    <text evidence="7">The sequence shown here is derived from an EMBL/GenBank/DDBJ whole genome shotgun (WGS) entry which is preliminary data.</text>
</comment>
<evidence type="ECO:0000256" key="3">
    <source>
        <dbReference type="ARBA" id="ARBA00023139"/>
    </source>
</evidence>
<dbReference type="Proteomes" id="UP000231484">
    <property type="component" value="Unassembled WGS sequence"/>
</dbReference>
<dbReference type="PANTHER" id="PTHR38098">
    <property type="entry name" value="LPS-ASSEMBLY LIPOPROTEIN LPTE"/>
    <property type="match status" value="1"/>
</dbReference>
<proteinExistence type="inferred from homology"/>
<dbReference type="HAMAP" id="MF_01186">
    <property type="entry name" value="LPS_assembly_LptE"/>
    <property type="match status" value="1"/>
</dbReference>
<evidence type="ECO:0000256" key="6">
    <source>
        <dbReference type="HAMAP-Rule" id="MF_01186"/>
    </source>
</evidence>
<evidence type="ECO:0000256" key="5">
    <source>
        <dbReference type="ARBA" id="ARBA00023288"/>
    </source>
</evidence>
<keyword evidence="5 6" id="KW-0449">Lipoprotein</keyword>
<dbReference type="GO" id="GO:0015920">
    <property type="term" value="P:lipopolysaccharide transport"/>
    <property type="evidence" value="ECO:0007669"/>
    <property type="project" value="TreeGrafter"/>
</dbReference>
<dbReference type="InterPro" id="IPR007485">
    <property type="entry name" value="LPS_assembly_LptE"/>
</dbReference>
<keyword evidence="2 6" id="KW-0472">Membrane</keyword>
<evidence type="ECO:0000313" key="8">
    <source>
        <dbReference type="Proteomes" id="UP000231484"/>
    </source>
</evidence>
<dbReference type="Gene3D" id="3.30.160.150">
    <property type="entry name" value="Lipoprotein like domain"/>
    <property type="match status" value="1"/>
</dbReference>
<dbReference type="GO" id="GO:0001530">
    <property type="term" value="F:lipopolysaccharide binding"/>
    <property type="evidence" value="ECO:0007669"/>
    <property type="project" value="TreeGrafter"/>
</dbReference>
<protein>
    <recommendedName>
        <fullName evidence="6">LPS-assembly lipoprotein LptE</fullName>
    </recommendedName>
</protein>
<evidence type="ECO:0000313" key="7">
    <source>
        <dbReference type="EMBL" id="PIT48084.1"/>
    </source>
</evidence>
<keyword evidence="4 6" id="KW-0998">Cell outer membrane</keyword>
<comment type="subcellular location">
    <subcellularLocation>
        <location evidence="6">Cell outer membrane</location>
        <topology evidence="6">Lipid-anchor</topology>
    </subcellularLocation>
</comment>
<dbReference type="AlphaFoldDB" id="A0A2N9XIC9"/>